<dbReference type="Pfam" id="PF03473">
    <property type="entry name" value="MOSC"/>
    <property type="match status" value="1"/>
</dbReference>
<dbReference type="InterPro" id="IPR011037">
    <property type="entry name" value="Pyrv_Knase-like_insert_dom_sf"/>
</dbReference>
<feature type="domain" description="MOSC" evidence="1">
    <location>
        <begin position="26"/>
        <end position="163"/>
    </location>
</feature>
<dbReference type="InterPro" id="IPR052353">
    <property type="entry name" value="Benzoxazolinone_Detox_Enz"/>
</dbReference>
<gene>
    <name evidence="2" type="ORF">M992_0652</name>
</gene>
<proteinExistence type="predicted"/>
<evidence type="ECO:0000313" key="2">
    <source>
        <dbReference type="EMBL" id="KPD03734.1"/>
    </source>
</evidence>
<dbReference type="GO" id="GO:0030170">
    <property type="term" value="F:pyridoxal phosphate binding"/>
    <property type="evidence" value="ECO:0007669"/>
    <property type="project" value="InterPro"/>
</dbReference>
<dbReference type="PROSITE" id="PS51340">
    <property type="entry name" value="MOSC"/>
    <property type="match status" value="1"/>
</dbReference>
<dbReference type="PANTHER" id="PTHR30212:SF2">
    <property type="entry name" value="PROTEIN YIIM"/>
    <property type="match status" value="1"/>
</dbReference>
<dbReference type="PANTHER" id="PTHR30212">
    <property type="entry name" value="PROTEIN YIIM"/>
    <property type="match status" value="1"/>
</dbReference>
<dbReference type="Proteomes" id="UP000053226">
    <property type="component" value="Unassembled WGS sequence"/>
</dbReference>
<comment type="caution">
    <text evidence="2">The sequence shown here is derived from an EMBL/GenBank/DDBJ whole genome shotgun (WGS) entry which is preliminary data.</text>
</comment>
<name>A0A0N1KJ04_9GAMM</name>
<reference evidence="2 3" key="1">
    <citation type="submission" date="2015-07" db="EMBL/GenBank/DDBJ databases">
        <title>ATOL: Assembling a taxonomically balanced genome-scale reconstruction of the evolutionary history of the Enterobacteriaceae.</title>
        <authorList>
            <person name="Plunkett G.III."/>
            <person name="Neeno-Eckwall E.C."/>
            <person name="Glasner J.D."/>
            <person name="Perna N.T."/>
        </authorList>
    </citation>
    <scope>NUCLEOTIDE SEQUENCE [LARGE SCALE GENOMIC DNA]</scope>
    <source>
        <strain evidence="2 3">ATCC 35017</strain>
    </source>
</reference>
<dbReference type="Pfam" id="PF03475">
    <property type="entry name" value="YiiM_3-alpha"/>
    <property type="match status" value="1"/>
</dbReference>
<evidence type="ECO:0000313" key="3">
    <source>
        <dbReference type="Proteomes" id="UP000053226"/>
    </source>
</evidence>
<dbReference type="SUPFAM" id="SSF50800">
    <property type="entry name" value="PK beta-barrel domain-like"/>
    <property type="match status" value="1"/>
</dbReference>
<dbReference type="EMBL" id="LGAA01000007">
    <property type="protein sequence ID" value="KPD03734.1"/>
    <property type="molecule type" value="Genomic_DNA"/>
</dbReference>
<dbReference type="OrthoDB" id="9786134at2"/>
<dbReference type="Gene3D" id="2.40.33.20">
    <property type="entry name" value="PK beta-barrel domain-like"/>
    <property type="match status" value="1"/>
</dbReference>
<dbReference type="InterPro" id="IPR005302">
    <property type="entry name" value="MoCF_Sase_C"/>
</dbReference>
<keyword evidence="3" id="KW-1185">Reference proteome</keyword>
<protein>
    <recommendedName>
        <fullName evidence="1">MOSC domain-containing protein</fullName>
    </recommendedName>
</protein>
<dbReference type="NCBIfam" id="NF008577">
    <property type="entry name" value="PRK11536.1"/>
    <property type="match status" value="1"/>
</dbReference>
<dbReference type="RefSeq" id="WP_053907297.1">
    <property type="nucleotide sequence ID" value="NZ_CAWMUS010000007.1"/>
</dbReference>
<evidence type="ECO:0000259" key="1">
    <source>
        <dbReference type="PROSITE" id="PS51340"/>
    </source>
</evidence>
<sequence>MEYHPQVFIGKVQPTGHCGNSGIDKHQVGGLLQLLPLGLAGDEQAEKKFHGGPDRALCQYPAEHYHYWSQCYPELIDLFIAPAFGENLSTTGMNEENVFIGDIYRWGDGMIQVTQPRSPCYKLNRMTGLENFSLTLQNSGRCGWLYRVIKGGAVSANASLQLLSRNSDISVKEAIAIAFHLPFDMSLYRRLLSASGLSASWSYTMQKRIQDKRIEDFNRRLFGHD</sequence>
<accession>A0A0N1KJ04</accession>
<dbReference type="AlphaFoldDB" id="A0A0N1KJ04"/>
<organism evidence="2 3">
    <name type="scientific">Moellerella wisconsensis ATCC 35017</name>
    <dbReference type="NCBI Taxonomy" id="1354267"/>
    <lineage>
        <taxon>Bacteria</taxon>
        <taxon>Pseudomonadati</taxon>
        <taxon>Pseudomonadota</taxon>
        <taxon>Gammaproteobacteria</taxon>
        <taxon>Enterobacterales</taxon>
        <taxon>Morganellaceae</taxon>
        <taxon>Moellerella</taxon>
    </lineage>
</organism>
<dbReference type="GO" id="GO:0003824">
    <property type="term" value="F:catalytic activity"/>
    <property type="evidence" value="ECO:0007669"/>
    <property type="project" value="InterPro"/>
</dbReference>
<dbReference type="InterPro" id="IPR005163">
    <property type="entry name" value="Tri_helical_YiiM-like"/>
</dbReference>
<dbReference type="GO" id="GO:0030151">
    <property type="term" value="F:molybdenum ion binding"/>
    <property type="evidence" value="ECO:0007669"/>
    <property type="project" value="InterPro"/>
</dbReference>